<dbReference type="InterPro" id="IPR011547">
    <property type="entry name" value="SLC26A/SulP_dom"/>
</dbReference>
<evidence type="ECO:0000256" key="2">
    <source>
        <dbReference type="ARBA" id="ARBA00022692"/>
    </source>
</evidence>
<comment type="subcellular location">
    <subcellularLocation>
        <location evidence="1">Membrane</location>
        <topology evidence="1">Multi-pass membrane protein</topology>
    </subcellularLocation>
</comment>
<evidence type="ECO:0000256" key="5">
    <source>
        <dbReference type="SAM" id="MobiDB-lite"/>
    </source>
</evidence>
<keyword evidence="2 6" id="KW-0812">Transmembrane</keyword>
<dbReference type="CDD" id="cd07042">
    <property type="entry name" value="STAS_SulP_like_sulfate_transporter"/>
    <property type="match status" value="1"/>
</dbReference>
<name>A0A8S3ZM97_9EUPU</name>
<reference evidence="8" key="1">
    <citation type="submission" date="2021-04" db="EMBL/GenBank/DDBJ databases">
        <authorList>
            <consortium name="Molecular Ecology Group"/>
        </authorList>
    </citation>
    <scope>NUCLEOTIDE SEQUENCE</scope>
</reference>
<dbReference type="Pfam" id="PF00916">
    <property type="entry name" value="Sulfate_transp"/>
    <property type="match status" value="1"/>
</dbReference>
<keyword evidence="3 6" id="KW-1133">Transmembrane helix</keyword>
<dbReference type="InterPro" id="IPR002645">
    <property type="entry name" value="STAS_dom"/>
</dbReference>
<feature type="region of interest" description="Disordered" evidence="5">
    <location>
        <begin position="341"/>
        <end position="366"/>
    </location>
</feature>
<dbReference type="PANTHER" id="PTHR11814">
    <property type="entry name" value="SULFATE TRANSPORTER"/>
    <property type="match status" value="1"/>
</dbReference>
<feature type="non-terminal residue" evidence="8">
    <location>
        <position position="366"/>
    </location>
</feature>
<sequence length="366" mass="40376">ELVAHGISNTLGSMFSCFCSAASLSRSMVQESVGGKTQVVSLISSVLVLVVLLTLGPLFEALPNSVLAAIIMVSLKGLFEQFGEIPKLWRVSSVDCTVWLVTFTATVLLDVDLGLLIGLIYNLVPVLMLTQKPYYSLQGRLPNTDIFVDIKLYQEAVPVPGVQIFKFDAPVYFANIESFKSALIKETGVCPHDLKQKKSYMNFCQSVSQHHRVSIGTSDTWPEKTGENNDETRSLTTQSLSAEGQTYAIVIDATCIQKLDSVTARALTKIVLEYREVDVEVLLGECTAHVASVLKSPGFHNHIHRRNICSTILQAVLVAQKGYQMSREAVISTYTMEPKEFLEHKRDDSPVLETTPVSEESAQKEQ</sequence>
<dbReference type="Gene3D" id="3.30.750.24">
    <property type="entry name" value="STAS domain"/>
    <property type="match status" value="1"/>
</dbReference>
<gene>
    <name evidence="8" type="ORF">CUNI_LOCUS16195</name>
</gene>
<evidence type="ECO:0000259" key="7">
    <source>
        <dbReference type="PROSITE" id="PS50801"/>
    </source>
</evidence>
<accession>A0A8S3ZM97</accession>
<dbReference type="InterPro" id="IPR001902">
    <property type="entry name" value="SLC26A/SulP_fam"/>
</dbReference>
<evidence type="ECO:0000256" key="4">
    <source>
        <dbReference type="ARBA" id="ARBA00023136"/>
    </source>
</evidence>
<dbReference type="AlphaFoldDB" id="A0A8S3ZM97"/>
<dbReference type="PROSITE" id="PS50801">
    <property type="entry name" value="STAS"/>
    <property type="match status" value="1"/>
</dbReference>
<evidence type="ECO:0000256" key="1">
    <source>
        <dbReference type="ARBA" id="ARBA00004141"/>
    </source>
</evidence>
<dbReference type="GO" id="GO:0055085">
    <property type="term" value="P:transmembrane transport"/>
    <property type="evidence" value="ECO:0007669"/>
    <property type="project" value="InterPro"/>
</dbReference>
<evidence type="ECO:0000256" key="3">
    <source>
        <dbReference type="ARBA" id="ARBA00022989"/>
    </source>
</evidence>
<evidence type="ECO:0000256" key="6">
    <source>
        <dbReference type="SAM" id="Phobius"/>
    </source>
</evidence>
<dbReference type="OrthoDB" id="288203at2759"/>
<feature type="domain" description="STAS" evidence="7">
    <location>
        <begin position="152"/>
        <end position="319"/>
    </location>
</feature>
<proteinExistence type="predicted"/>
<evidence type="ECO:0000313" key="9">
    <source>
        <dbReference type="Proteomes" id="UP000678393"/>
    </source>
</evidence>
<dbReference type="Pfam" id="PF01740">
    <property type="entry name" value="STAS"/>
    <property type="match status" value="1"/>
</dbReference>
<keyword evidence="9" id="KW-1185">Reference proteome</keyword>
<feature type="transmembrane region" description="Helical" evidence="6">
    <location>
        <begin position="37"/>
        <end position="55"/>
    </location>
</feature>
<dbReference type="SUPFAM" id="SSF52091">
    <property type="entry name" value="SpoIIaa-like"/>
    <property type="match status" value="1"/>
</dbReference>
<dbReference type="EMBL" id="CAJHNH020004152">
    <property type="protein sequence ID" value="CAG5130637.1"/>
    <property type="molecule type" value="Genomic_DNA"/>
</dbReference>
<dbReference type="GO" id="GO:0016020">
    <property type="term" value="C:membrane"/>
    <property type="evidence" value="ECO:0007669"/>
    <property type="project" value="UniProtKB-SubCell"/>
</dbReference>
<dbReference type="InterPro" id="IPR036513">
    <property type="entry name" value="STAS_dom_sf"/>
</dbReference>
<protein>
    <recommendedName>
        <fullName evidence="7">STAS domain-containing protein</fullName>
    </recommendedName>
</protein>
<organism evidence="8 9">
    <name type="scientific">Candidula unifasciata</name>
    <dbReference type="NCBI Taxonomy" id="100452"/>
    <lineage>
        <taxon>Eukaryota</taxon>
        <taxon>Metazoa</taxon>
        <taxon>Spiralia</taxon>
        <taxon>Lophotrochozoa</taxon>
        <taxon>Mollusca</taxon>
        <taxon>Gastropoda</taxon>
        <taxon>Heterobranchia</taxon>
        <taxon>Euthyneura</taxon>
        <taxon>Panpulmonata</taxon>
        <taxon>Eupulmonata</taxon>
        <taxon>Stylommatophora</taxon>
        <taxon>Helicina</taxon>
        <taxon>Helicoidea</taxon>
        <taxon>Geomitridae</taxon>
        <taxon>Candidula</taxon>
    </lineage>
</organism>
<keyword evidence="4 6" id="KW-0472">Membrane</keyword>
<evidence type="ECO:0000313" key="8">
    <source>
        <dbReference type="EMBL" id="CAG5130637.1"/>
    </source>
</evidence>
<comment type="caution">
    <text evidence="8">The sequence shown here is derived from an EMBL/GenBank/DDBJ whole genome shotgun (WGS) entry which is preliminary data.</text>
</comment>
<dbReference type="Proteomes" id="UP000678393">
    <property type="component" value="Unassembled WGS sequence"/>
</dbReference>